<comment type="caution">
    <text evidence="1">The sequence shown here is derived from an EMBL/GenBank/DDBJ whole genome shotgun (WGS) entry which is preliminary data.</text>
</comment>
<name>E6PIU4_9ZZZZ</name>
<dbReference type="AlphaFoldDB" id="E6PIU4"/>
<reference evidence="1" key="1">
    <citation type="submission" date="2009-10" db="EMBL/GenBank/DDBJ databases">
        <title>Diversity of trophic interactions inside an arsenic-rich microbial ecosystem.</title>
        <authorList>
            <person name="Bertin P.N."/>
            <person name="Heinrich-Salmeron A."/>
            <person name="Pelletier E."/>
            <person name="Goulhen-Chollet F."/>
            <person name="Arsene-Ploetze F."/>
            <person name="Gallien S."/>
            <person name="Calteau A."/>
            <person name="Vallenet D."/>
            <person name="Casiot C."/>
            <person name="Chane-Woon-Ming B."/>
            <person name="Giloteaux L."/>
            <person name="Barakat M."/>
            <person name="Bonnefoy V."/>
            <person name="Bruneel O."/>
            <person name="Chandler M."/>
            <person name="Cleiss J."/>
            <person name="Duran R."/>
            <person name="Elbaz-Poulichet F."/>
            <person name="Fonknechten N."/>
            <person name="Lauga B."/>
            <person name="Mornico D."/>
            <person name="Ortet P."/>
            <person name="Schaeffer C."/>
            <person name="Siguier P."/>
            <person name="Alexander Thil Smith A."/>
            <person name="Van Dorsselaer A."/>
            <person name="Weissenbach J."/>
            <person name="Medigue C."/>
            <person name="Le Paslier D."/>
        </authorList>
    </citation>
    <scope>NUCLEOTIDE SEQUENCE</scope>
</reference>
<sequence>MYLRPISCGKMGGGLGSTMKLADGCVATLAADVLRDNLLLRQLEGSDAESVLQPVDWFV</sequence>
<gene>
    <name evidence="1" type="ORF">CARN1_0865</name>
</gene>
<dbReference type="EMBL" id="CABL01000019">
    <property type="protein sequence ID" value="CBH76385.1"/>
    <property type="molecule type" value="Genomic_DNA"/>
</dbReference>
<protein>
    <submittedName>
        <fullName evidence="1">Uncharacterized protein</fullName>
    </submittedName>
</protein>
<accession>E6PIU4</accession>
<organism evidence="1">
    <name type="scientific">mine drainage metagenome</name>
    <dbReference type="NCBI Taxonomy" id="410659"/>
    <lineage>
        <taxon>unclassified sequences</taxon>
        <taxon>metagenomes</taxon>
        <taxon>ecological metagenomes</taxon>
    </lineage>
</organism>
<proteinExistence type="predicted"/>
<evidence type="ECO:0000313" key="1">
    <source>
        <dbReference type="EMBL" id="CBH76385.1"/>
    </source>
</evidence>